<evidence type="ECO:0000313" key="2">
    <source>
        <dbReference type="EMBL" id="TBU26062.1"/>
    </source>
</evidence>
<proteinExistence type="predicted"/>
<accession>A0A4Q9MIQ5</accession>
<dbReference type="Pfam" id="PF13468">
    <property type="entry name" value="Glyoxalase_3"/>
    <property type="match status" value="1"/>
</dbReference>
<feature type="domain" description="Glyoxalase-like" evidence="1">
    <location>
        <begin position="9"/>
        <end position="192"/>
    </location>
</feature>
<protein>
    <submittedName>
        <fullName evidence="2">Glyoxalase-like domain-containing protein</fullName>
    </submittedName>
</protein>
<dbReference type="InterPro" id="IPR025870">
    <property type="entry name" value="Glyoxalase-like_dom"/>
</dbReference>
<reference evidence="2" key="1">
    <citation type="submission" date="2019-01" db="EMBL/GenBank/DDBJ databases">
        <title>Draft genome sequences of three monokaryotic isolates of the white-rot basidiomycete fungus Dichomitus squalens.</title>
        <authorList>
            <consortium name="DOE Joint Genome Institute"/>
            <person name="Lopez S.C."/>
            <person name="Andreopoulos B."/>
            <person name="Pangilinan J."/>
            <person name="Lipzen A."/>
            <person name="Riley R."/>
            <person name="Ahrendt S."/>
            <person name="Ng V."/>
            <person name="Barry K."/>
            <person name="Daum C."/>
            <person name="Grigoriev I.V."/>
            <person name="Hilden K.S."/>
            <person name="Makela M.R."/>
            <person name="de Vries R.P."/>
        </authorList>
    </citation>
    <scope>NUCLEOTIDE SEQUENCE [LARGE SCALE GENOMIC DNA]</scope>
    <source>
        <strain evidence="2">OM18370.1</strain>
    </source>
</reference>
<dbReference type="SUPFAM" id="SSF54593">
    <property type="entry name" value="Glyoxalase/Bleomycin resistance protein/Dihydroxybiphenyl dioxygenase"/>
    <property type="match status" value="1"/>
</dbReference>
<sequence length="289" mass="31112">MTGLSTRILDHIVHLTPPGTLQDSVHAFQNLGFTVSPGGTHTGGQTANALVVFADGTYLELLHFAAPPPPADPNPWAHKRPGWIDFAFLGNDGAPSVAETINRRAEEEGSGVRYAREVRGGRRREDGRVLEWLISGPPDGARGTLPFFCGDLTPRDWRVPLEPRANTQHENTACGVAHVKLLVPPDALAATARQLTSVLGASPYSSTAEEVAWHLDLQPSRVAPPSKIPVLRVGAAESDEEKEYVRAHGAGIYEVGFAVSDSGQGRETKTPFGKIVWVGEDAELDLRVQ</sequence>
<dbReference type="PANTHER" id="PTHR40265">
    <property type="entry name" value="BLL2707 PROTEIN"/>
    <property type="match status" value="1"/>
</dbReference>
<dbReference type="OrthoDB" id="408973at2759"/>
<dbReference type="Proteomes" id="UP000292957">
    <property type="component" value="Unassembled WGS sequence"/>
</dbReference>
<dbReference type="InterPro" id="IPR029068">
    <property type="entry name" value="Glyas_Bleomycin-R_OHBP_Dase"/>
</dbReference>
<evidence type="ECO:0000259" key="1">
    <source>
        <dbReference type="Pfam" id="PF13468"/>
    </source>
</evidence>
<gene>
    <name evidence="2" type="ORF">BD311DRAFT_726691</name>
</gene>
<dbReference type="PANTHER" id="PTHR40265:SF1">
    <property type="entry name" value="GLYOXALASE-LIKE DOMAIN-CONTAINING PROTEIN"/>
    <property type="match status" value="1"/>
</dbReference>
<name>A0A4Q9MIQ5_9APHY</name>
<organism evidence="2">
    <name type="scientific">Dichomitus squalens</name>
    <dbReference type="NCBI Taxonomy" id="114155"/>
    <lineage>
        <taxon>Eukaryota</taxon>
        <taxon>Fungi</taxon>
        <taxon>Dikarya</taxon>
        <taxon>Basidiomycota</taxon>
        <taxon>Agaricomycotina</taxon>
        <taxon>Agaricomycetes</taxon>
        <taxon>Polyporales</taxon>
        <taxon>Polyporaceae</taxon>
        <taxon>Dichomitus</taxon>
    </lineage>
</organism>
<dbReference type="AlphaFoldDB" id="A0A4Q9MIQ5"/>
<dbReference type="EMBL" id="ML143451">
    <property type="protein sequence ID" value="TBU26062.1"/>
    <property type="molecule type" value="Genomic_DNA"/>
</dbReference>
<dbReference type="Gene3D" id="3.10.180.10">
    <property type="entry name" value="2,3-Dihydroxybiphenyl 1,2-Dioxygenase, domain 1"/>
    <property type="match status" value="1"/>
</dbReference>